<name>A0AAW0GY52_9APHY</name>
<dbReference type="PANTHER" id="PTHR34706">
    <property type="entry name" value="SLR1338 PROTEIN"/>
    <property type="match status" value="1"/>
</dbReference>
<feature type="region of interest" description="Disordered" evidence="1">
    <location>
        <begin position="1"/>
        <end position="61"/>
    </location>
</feature>
<gene>
    <name evidence="2" type="ORF">QCA50_000913</name>
</gene>
<protein>
    <recommendedName>
        <fullName evidence="4">VWFA domain-containing protein</fullName>
    </recommendedName>
</protein>
<dbReference type="InterPro" id="IPR036465">
    <property type="entry name" value="vWFA_dom_sf"/>
</dbReference>
<dbReference type="Proteomes" id="UP001385951">
    <property type="component" value="Unassembled WGS sequence"/>
</dbReference>
<dbReference type="PANTHER" id="PTHR34706:SF1">
    <property type="entry name" value="VWFA DOMAIN-CONTAINING PROTEIN"/>
    <property type="match status" value="1"/>
</dbReference>
<evidence type="ECO:0008006" key="4">
    <source>
        <dbReference type="Google" id="ProtNLM"/>
    </source>
</evidence>
<dbReference type="EMBL" id="JASBNA010000001">
    <property type="protein sequence ID" value="KAK7696260.1"/>
    <property type="molecule type" value="Genomic_DNA"/>
</dbReference>
<reference evidence="2 3" key="1">
    <citation type="submission" date="2022-09" db="EMBL/GenBank/DDBJ databases">
        <authorList>
            <person name="Palmer J.M."/>
        </authorList>
    </citation>
    <scope>NUCLEOTIDE SEQUENCE [LARGE SCALE GENOMIC DNA]</scope>
    <source>
        <strain evidence="2 3">DSM 7382</strain>
    </source>
</reference>
<dbReference type="Gene3D" id="3.40.50.410">
    <property type="entry name" value="von Willebrand factor, type A domain"/>
    <property type="match status" value="1"/>
</dbReference>
<evidence type="ECO:0000256" key="1">
    <source>
        <dbReference type="SAM" id="MobiDB-lite"/>
    </source>
</evidence>
<proteinExistence type="predicted"/>
<organism evidence="2 3">
    <name type="scientific">Cerrena zonata</name>
    <dbReference type="NCBI Taxonomy" id="2478898"/>
    <lineage>
        <taxon>Eukaryota</taxon>
        <taxon>Fungi</taxon>
        <taxon>Dikarya</taxon>
        <taxon>Basidiomycota</taxon>
        <taxon>Agaricomycotina</taxon>
        <taxon>Agaricomycetes</taxon>
        <taxon>Polyporales</taxon>
        <taxon>Cerrenaceae</taxon>
        <taxon>Cerrena</taxon>
    </lineage>
</organism>
<feature type="compositionally biased region" description="Basic and acidic residues" evidence="1">
    <location>
        <begin position="47"/>
        <end position="61"/>
    </location>
</feature>
<evidence type="ECO:0000313" key="2">
    <source>
        <dbReference type="EMBL" id="KAK7696260.1"/>
    </source>
</evidence>
<keyword evidence="3" id="KW-1185">Reference proteome</keyword>
<comment type="caution">
    <text evidence="2">The sequence shown here is derived from an EMBL/GenBank/DDBJ whole genome shotgun (WGS) entry which is preliminary data.</text>
</comment>
<evidence type="ECO:0000313" key="3">
    <source>
        <dbReference type="Proteomes" id="UP001385951"/>
    </source>
</evidence>
<accession>A0AAW0GY52</accession>
<dbReference type="SUPFAM" id="SSF53300">
    <property type="entry name" value="vWA-like"/>
    <property type="match status" value="1"/>
</dbReference>
<sequence length="323" mass="36264">MMTDKVAANIELEDGCRPQDAIPPPPYTPLPVEQKVDKPLPPLPQGDHMDGEETRPLVPPKDKVSEDVLDILRQYDTAIIIDDSASMREENRWVLARTAVIQLCEVAAKYDQDGIDLHFLNNYSVDGTNLTSIDSIEGHFKAVGNLSNGSFLGMKLDELLVAYWHPLHNARRKGGKIKPVNFIILTDGHIGMDPITNESRQRAYFVVAFLPPVPVDDDLGAVIIRWAKELDKGFYPMHQIGIQIVQVGMDKSASDELERLDRDVRKHFPLRDMLDITQYRKQDQPEGINIINKILTGAINPRMQMARAIGPDLNEDTTPYPSA</sequence>
<dbReference type="AlphaFoldDB" id="A0AAW0GY52"/>